<gene>
    <name evidence="3" type="ORF">LZ24_00078</name>
</gene>
<organism evidence="3 4">
    <name type="scientific">Desulfobotulus alkaliphilus</name>
    <dbReference type="NCBI Taxonomy" id="622671"/>
    <lineage>
        <taxon>Bacteria</taxon>
        <taxon>Pseudomonadati</taxon>
        <taxon>Thermodesulfobacteriota</taxon>
        <taxon>Desulfobacteria</taxon>
        <taxon>Desulfobacterales</taxon>
        <taxon>Desulfobacteraceae</taxon>
        <taxon>Desulfobotulus</taxon>
    </lineage>
</organism>
<evidence type="ECO:0000259" key="2">
    <source>
        <dbReference type="SMART" id="SM00893"/>
    </source>
</evidence>
<keyword evidence="4" id="KW-1185">Reference proteome</keyword>
<keyword evidence="1" id="KW-0249">Electron transport</keyword>
<reference evidence="3 4" key="1">
    <citation type="submission" date="2019-07" db="EMBL/GenBank/DDBJ databases">
        <title>Genome sequencing of 100 strains of the haloalkaliphilic chemolithoautotrophic sulfur-oxidizing bacterium Thioalkalivibrio.</title>
        <authorList>
            <person name="Muyzer G."/>
        </authorList>
    </citation>
    <scope>NUCLEOTIDE SEQUENCE [LARGE SCALE GENOMIC DNA]</scope>
    <source>
        <strain evidence="3 4">ASO4-4</strain>
    </source>
</reference>
<dbReference type="InterPro" id="IPR014730">
    <property type="entry name" value="ETF_a/b_N"/>
</dbReference>
<protein>
    <submittedName>
        <fullName evidence="3">Electron transfer flavoprotein beta subunit</fullName>
    </submittedName>
</protein>
<dbReference type="Gene3D" id="3.40.50.620">
    <property type="entry name" value="HUPs"/>
    <property type="match status" value="1"/>
</dbReference>
<comment type="caution">
    <text evidence="3">The sequence shown here is derived from an EMBL/GenBank/DDBJ whole genome shotgun (WGS) entry which is preliminary data.</text>
</comment>
<evidence type="ECO:0000313" key="4">
    <source>
        <dbReference type="Proteomes" id="UP000318307"/>
    </source>
</evidence>
<dbReference type="Proteomes" id="UP000318307">
    <property type="component" value="Unassembled WGS sequence"/>
</dbReference>
<dbReference type="EMBL" id="VLLC01000001">
    <property type="protein sequence ID" value="TWI77278.1"/>
    <property type="molecule type" value="Genomic_DNA"/>
</dbReference>
<sequence>MHIVVCVKAISDHLPDLGPFQKNDASESVHMGDWDSVAVETALKLREHSAGGRVTVLTAGPVSWEPVLRRALGMGADAAFRVEHKPDPVYLQQTARALHAALLALKPDLVLCGAMGEDGMQAAMGPMLATAANIPFLTMAMGIELHGEGFLVVCEGEGGKRLRYVLPSGSLITVQTGIYSPRYPKLSLMLKADKAEIAFLDFEEKDLAFPVSAEKLTVPPPSRKVCFLEGNTEEKAGVFVHVLRQRGWLQPFAVKEGA</sequence>
<dbReference type="Pfam" id="PF01012">
    <property type="entry name" value="ETF"/>
    <property type="match status" value="1"/>
</dbReference>
<dbReference type="RefSeq" id="WP_144681166.1">
    <property type="nucleotide sequence ID" value="NZ_VLLC01000001.1"/>
</dbReference>
<dbReference type="PANTHER" id="PTHR21294">
    <property type="entry name" value="ELECTRON TRANSFER FLAVOPROTEIN BETA-SUBUNIT"/>
    <property type="match status" value="1"/>
</dbReference>
<feature type="domain" description="Electron transfer flavoprotein alpha/beta-subunit N-terminal" evidence="2">
    <location>
        <begin position="22"/>
        <end position="206"/>
    </location>
</feature>
<evidence type="ECO:0000313" key="3">
    <source>
        <dbReference type="EMBL" id="TWI77278.1"/>
    </source>
</evidence>
<dbReference type="GO" id="GO:0009055">
    <property type="term" value="F:electron transfer activity"/>
    <property type="evidence" value="ECO:0007669"/>
    <property type="project" value="InterPro"/>
</dbReference>
<dbReference type="AlphaFoldDB" id="A0A562S7N5"/>
<name>A0A562S7N5_9BACT</name>
<dbReference type="SMART" id="SM00893">
    <property type="entry name" value="ETF"/>
    <property type="match status" value="1"/>
</dbReference>
<dbReference type="InterPro" id="IPR012255">
    <property type="entry name" value="ETF_b"/>
</dbReference>
<proteinExistence type="predicted"/>
<evidence type="ECO:0000256" key="1">
    <source>
        <dbReference type="ARBA" id="ARBA00022982"/>
    </source>
</evidence>
<dbReference type="InterPro" id="IPR014729">
    <property type="entry name" value="Rossmann-like_a/b/a_fold"/>
</dbReference>
<keyword evidence="1" id="KW-0813">Transport</keyword>
<dbReference type="OrthoDB" id="9781325at2"/>
<accession>A0A562S7N5</accession>
<dbReference type="SUPFAM" id="SSF52402">
    <property type="entry name" value="Adenine nucleotide alpha hydrolases-like"/>
    <property type="match status" value="1"/>
</dbReference>